<feature type="domain" description="HTH crp-type" evidence="5">
    <location>
        <begin position="131"/>
        <end position="200"/>
    </location>
</feature>
<dbReference type="GO" id="GO:0003677">
    <property type="term" value="F:DNA binding"/>
    <property type="evidence" value="ECO:0007669"/>
    <property type="project" value="UniProtKB-KW"/>
</dbReference>
<name>A0A850CEB7_9ACTN</name>
<dbReference type="Pfam" id="PF13545">
    <property type="entry name" value="HTH_Crp_2"/>
    <property type="match status" value="1"/>
</dbReference>
<keyword evidence="2" id="KW-0238">DNA-binding</keyword>
<dbReference type="CDD" id="cd00038">
    <property type="entry name" value="CAP_ED"/>
    <property type="match status" value="1"/>
</dbReference>
<dbReference type="InterPro" id="IPR036390">
    <property type="entry name" value="WH_DNA-bd_sf"/>
</dbReference>
<reference evidence="6 7" key="1">
    <citation type="submission" date="2020-05" db="EMBL/GenBank/DDBJ databases">
        <title>DNA-SIP metagenomic assembled genomes.</title>
        <authorList>
            <person name="Yu J."/>
        </authorList>
    </citation>
    <scope>NUCLEOTIDE SEQUENCE [LARGE SCALE GENOMIC DNA]</scope>
    <source>
        <strain evidence="6">Bin5.27</strain>
    </source>
</reference>
<dbReference type="PANTHER" id="PTHR24567:SF26">
    <property type="entry name" value="REGULATORY PROTEIN YEIL"/>
    <property type="match status" value="1"/>
</dbReference>
<dbReference type="InterPro" id="IPR000595">
    <property type="entry name" value="cNMP-bd_dom"/>
</dbReference>
<dbReference type="SUPFAM" id="SSF51206">
    <property type="entry name" value="cAMP-binding domain-like"/>
    <property type="match status" value="1"/>
</dbReference>
<evidence type="ECO:0000256" key="2">
    <source>
        <dbReference type="ARBA" id="ARBA00023125"/>
    </source>
</evidence>
<dbReference type="GO" id="GO:0003700">
    <property type="term" value="F:DNA-binding transcription factor activity"/>
    <property type="evidence" value="ECO:0007669"/>
    <property type="project" value="TreeGrafter"/>
</dbReference>
<accession>A0A850CEB7</accession>
<evidence type="ECO:0000256" key="1">
    <source>
        <dbReference type="ARBA" id="ARBA00023015"/>
    </source>
</evidence>
<dbReference type="PANTHER" id="PTHR24567">
    <property type="entry name" value="CRP FAMILY TRANSCRIPTIONAL REGULATORY PROTEIN"/>
    <property type="match status" value="1"/>
</dbReference>
<dbReference type="EMBL" id="JABFXE010000758">
    <property type="protein sequence ID" value="NUQ90355.1"/>
    <property type="molecule type" value="Genomic_DNA"/>
</dbReference>
<evidence type="ECO:0000259" key="4">
    <source>
        <dbReference type="PROSITE" id="PS50042"/>
    </source>
</evidence>
<gene>
    <name evidence="6" type="ORF">HOQ43_18070</name>
</gene>
<dbReference type="InterPro" id="IPR012318">
    <property type="entry name" value="HTH_CRP"/>
</dbReference>
<dbReference type="SMART" id="SM00419">
    <property type="entry name" value="HTH_CRP"/>
    <property type="match status" value="1"/>
</dbReference>
<feature type="domain" description="Cyclic nucleotide-binding" evidence="4">
    <location>
        <begin position="25"/>
        <end position="101"/>
    </location>
</feature>
<dbReference type="PROSITE" id="PS51063">
    <property type="entry name" value="HTH_CRP_2"/>
    <property type="match status" value="1"/>
</dbReference>
<evidence type="ECO:0000256" key="3">
    <source>
        <dbReference type="ARBA" id="ARBA00023163"/>
    </source>
</evidence>
<evidence type="ECO:0000313" key="7">
    <source>
        <dbReference type="Proteomes" id="UP000574690"/>
    </source>
</evidence>
<protein>
    <submittedName>
        <fullName evidence="6">Crp/Fnr family transcriptional regulator</fullName>
    </submittedName>
</protein>
<dbReference type="Pfam" id="PF00027">
    <property type="entry name" value="cNMP_binding"/>
    <property type="match status" value="1"/>
</dbReference>
<proteinExistence type="predicted"/>
<dbReference type="Proteomes" id="UP000574690">
    <property type="component" value="Unassembled WGS sequence"/>
</dbReference>
<comment type="caution">
    <text evidence="6">The sequence shown here is derived from an EMBL/GenBank/DDBJ whole genome shotgun (WGS) entry which is preliminary data.</text>
</comment>
<keyword evidence="1" id="KW-0805">Transcription regulation</keyword>
<dbReference type="SUPFAM" id="SSF46785">
    <property type="entry name" value="Winged helix' DNA-binding domain"/>
    <property type="match status" value="1"/>
</dbReference>
<dbReference type="PROSITE" id="PS50042">
    <property type="entry name" value="CNMP_BINDING_3"/>
    <property type="match status" value="1"/>
</dbReference>
<dbReference type="AlphaFoldDB" id="A0A850CEB7"/>
<dbReference type="InterPro" id="IPR014710">
    <property type="entry name" value="RmlC-like_jellyroll"/>
</dbReference>
<dbReference type="InterPro" id="IPR018490">
    <property type="entry name" value="cNMP-bd_dom_sf"/>
</dbReference>
<dbReference type="Gene3D" id="2.60.120.10">
    <property type="entry name" value="Jelly Rolls"/>
    <property type="match status" value="1"/>
</dbReference>
<evidence type="ECO:0000259" key="5">
    <source>
        <dbReference type="PROSITE" id="PS51063"/>
    </source>
</evidence>
<dbReference type="GO" id="GO:0005829">
    <property type="term" value="C:cytosol"/>
    <property type="evidence" value="ECO:0007669"/>
    <property type="project" value="TreeGrafter"/>
</dbReference>
<dbReference type="InterPro" id="IPR050397">
    <property type="entry name" value="Env_Response_Regulators"/>
</dbReference>
<sequence>MIGTERWHWIQNQGSRRTHSPVHRLLDQGAPSRLVHVLVAGRVRVVYTDEGGNEVLVAVRGPGDLLGEYAQRDRGAHSASVWTLEACTTSVLTAAAFEGFIQREQLSDALQRYMLGKARQVGERVWRAANLQSEQRLAQFFLEVVNADPGAAEPTVPMGQQLIADSLGIARRTVTALLTQWKEHGLVRTKPSLVTILDLPALTRRAHLR</sequence>
<organism evidence="6 7">
    <name type="scientific">Glycomyces artemisiae</name>
    <dbReference type="NCBI Taxonomy" id="1076443"/>
    <lineage>
        <taxon>Bacteria</taxon>
        <taxon>Bacillati</taxon>
        <taxon>Actinomycetota</taxon>
        <taxon>Actinomycetes</taxon>
        <taxon>Glycomycetales</taxon>
        <taxon>Glycomycetaceae</taxon>
        <taxon>Glycomyces</taxon>
    </lineage>
</organism>
<keyword evidence="3" id="KW-0804">Transcription</keyword>
<evidence type="ECO:0000313" key="6">
    <source>
        <dbReference type="EMBL" id="NUQ90355.1"/>
    </source>
</evidence>